<dbReference type="InterPro" id="IPR039506">
    <property type="entry name" value="SPOB_a"/>
</dbReference>
<reference evidence="7" key="1">
    <citation type="journal article" date="2019" name="Int. J. Syst. Evol. Microbiol.">
        <title>The Global Catalogue of Microorganisms (GCM) 10K type strain sequencing project: providing services to taxonomists for standard genome sequencing and annotation.</title>
        <authorList>
            <consortium name="The Broad Institute Genomics Platform"/>
            <consortium name="The Broad Institute Genome Sequencing Center for Infectious Disease"/>
            <person name="Wu L."/>
            <person name="Ma J."/>
        </authorList>
    </citation>
    <scope>NUCLEOTIDE SEQUENCE [LARGE SCALE GENOMIC DNA]</scope>
    <source>
        <strain evidence="7">CCUG 73951</strain>
    </source>
</reference>
<feature type="domain" description="Sporulation initiation phosphotransferase B C-terminal" evidence="4">
    <location>
        <begin position="60"/>
        <end position="151"/>
    </location>
</feature>
<protein>
    <submittedName>
        <fullName evidence="6">Spo0B domain-containing protein</fullName>
    </submittedName>
</protein>
<evidence type="ECO:0000256" key="1">
    <source>
        <dbReference type="ARBA" id="ARBA00022553"/>
    </source>
</evidence>
<evidence type="ECO:0000313" key="7">
    <source>
        <dbReference type="Proteomes" id="UP001596494"/>
    </source>
</evidence>
<accession>A0ABW2K2Q2</accession>
<dbReference type="Gene3D" id="3.30.565.30">
    <property type="entry name" value="Sporulation initiation phosphotransferase B (SpoOB), C-terminal domain"/>
    <property type="match status" value="1"/>
</dbReference>
<dbReference type="Pfam" id="PF14682">
    <property type="entry name" value="SPOB_ab"/>
    <property type="match status" value="1"/>
</dbReference>
<dbReference type="RefSeq" id="WP_289214558.1">
    <property type="nucleotide sequence ID" value="NZ_JAPVRC010000001.1"/>
</dbReference>
<evidence type="ECO:0000259" key="4">
    <source>
        <dbReference type="Pfam" id="PF14682"/>
    </source>
</evidence>
<evidence type="ECO:0000256" key="2">
    <source>
        <dbReference type="ARBA" id="ARBA00022679"/>
    </source>
</evidence>
<feature type="domain" description="SpoOB alpha-helical" evidence="5">
    <location>
        <begin position="4"/>
        <end position="55"/>
    </location>
</feature>
<keyword evidence="7" id="KW-1185">Reference proteome</keyword>
<evidence type="ECO:0000259" key="5">
    <source>
        <dbReference type="Pfam" id="PF14689"/>
    </source>
</evidence>
<keyword evidence="3" id="KW-0418">Kinase</keyword>
<dbReference type="Proteomes" id="UP001596494">
    <property type="component" value="Unassembled WGS sequence"/>
</dbReference>
<sequence length="172" mass="20444">MDENEVLHLLQHKRHDWMNQIQLVQGYASMGKMERVKEQLRRVIDESEHERRLMNSSAVHFALWLITFNFRHSYYRLAYVINNDVDLSRHDEQLVAYADQTIKAMDEFNVHEELYEGTLQLSDNEENAGITLSWNWTGAFTKEKELIKQLEDIGYRMAYVNGSDLYLELTIE</sequence>
<dbReference type="Gene3D" id="1.10.287.130">
    <property type="match status" value="1"/>
</dbReference>
<comment type="caution">
    <text evidence="6">The sequence shown here is derived from an EMBL/GenBank/DDBJ whole genome shotgun (WGS) entry which is preliminary data.</text>
</comment>
<evidence type="ECO:0000313" key="6">
    <source>
        <dbReference type="EMBL" id="MFC7321013.1"/>
    </source>
</evidence>
<name>A0ABW2K2Q2_9BACI</name>
<organism evidence="6 7">
    <name type="scientific">Halobacillus campisalis</name>
    <dbReference type="NCBI Taxonomy" id="435909"/>
    <lineage>
        <taxon>Bacteria</taxon>
        <taxon>Bacillati</taxon>
        <taxon>Bacillota</taxon>
        <taxon>Bacilli</taxon>
        <taxon>Bacillales</taxon>
        <taxon>Bacillaceae</taxon>
        <taxon>Halobacillus</taxon>
    </lineage>
</organism>
<dbReference type="SUPFAM" id="SSF55890">
    <property type="entry name" value="Sporulation response regulatory protein Spo0B"/>
    <property type="match status" value="1"/>
</dbReference>
<evidence type="ECO:0000256" key="3">
    <source>
        <dbReference type="ARBA" id="ARBA00022777"/>
    </source>
</evidence>
<keyword evidence="2" id="KW-0808">Transferase</keyword>
<proteinExistence type="predicted"/>
<dbReference type="Pfam" id="PF14689">
    <property type="entry name" value="SPOB_a"/>
    <property type="match status" value="1"/>
</dbReference>
<dbReference type="InterPro" id="IPR016122">
    <property type="entry name" value="SpoOB_C"/>
</dbReference>
<gene>
    <name evidence="6" type="ORF">ACFQMN_08985</name>
</gene>
<dbReference type="InterPro" id="IPR037100">
    <property type="entry name" value="Spo0B_C_sf"/>
</dbReference>
<dbReference type="EMBL" id="JBHTBY010000006">
    <property type="protein sequence ID" value="MFC7321013.1"/>
    <property type="molecule type" value="Genomic_DNA"/>
</dbReference>
<dbReference type="InterPro" id="IPR016120">
    <property type="entry name" value="Sig_transdc_His_kin_SpoOB"/>
</dbReference>
<keyword evidence="1" id="KW-0597">Phosphoprotein</keyword>